<evidence type="ECO:0000256" key="1">
    <source>
        <dbReference type="SAM" id="MobiDB-lite"/>
    </source>
</evidence>
<protein>
    <recommendedName>
        <fullName evidence="5">DUF4232 domain-containing protein</fullName>
    </recommendedName>
</protein>
<evidence type="ECO:0000256" key="2">
    <source>
        <dbReference type="SAM" id="SignalP"/>
    </source>
</evidence>
<comment type="caution">
    <text evidence="3">The sequence shown here is derived from an EMBL/GenBank/DDBJ whole genome shotgun (WGS) entry which is preliminary data.</text>
</comment>
<dbReference type="OrthoDB" id="3353950at2"/>
<keyword evidence="2" id="KW-0732">Signal</keyword>
<organism evidence="3 4">
    <name type="scientific">Solihabitans fulvus</name>
    <dbReference type="NCBI Taxonomy" id="1892852"/>
    <lineage>
        <taxon>Bacteria</taxon>
        <taxon>Bacillati</taxon>
        <taxon>Actinomycetota</taxon>
        <taxon>Actinomycetes</taxon>
        <taxon>Pseudonocardiales</taxon>
        <taxon>Pseudonocardiaceae</taxon>
        <taxon>Solihabitans</taxon>
    </lineage>
</organism>
<accession>A0A5B2XT85</accession>
<feature type="signal peptide" evidence="2">
    <location>
        <begin position="1"/>
        <end position="17"/>
    </location>
</feature>
<dbReference type="PROSITE" id="PS51257">
    <property type="entry name" value="PROKAR_LIPOPROTEIN"/>
    <property type="match status" value="1"/>
</dbReference>
<dbReference type="AlphaFoldDB" id="A0A5B2XT85"/>
<dbReference type="RefSeq" id="WP_149847878.1">
    <property type="nucleotide sequence ID" value="NZ_VUOB01000003.1"/>
</dbReference>
<name>A0A5B2XT85_9PSEU</name>
<dbReference type="EMBL" id="VUOB01000003">
    <property type="protein sequence ID" value="KAA2266140.1"/>
    <property type="molecule type" value="Genomic_DNA"/>
</dbReference>
<evidence type="ECO:0000313" key="4">
    <source>
        <dbReference type="Proteomes" id="UP000323454"/>
    </source>
</evidence>
<feature type="region of interest" description="Disordered" evidence="1">
    <location>
        <begin position="196"/>
        <end position="216"/>
    </location>
</feature>
<keyword evidence="4" id="KW-1185">Reference proteome</keyword>
<feature type="chain" id="PRO_5039454402" description="DUF4232 domain-containing protein" evidence="2">
    <location>
        <begin position="18"/>
        <end position="362"/>
    </location>
</feature>
<evidence type="ECO:0008006" key="5">
    <source>
        <dbReference type="Google" id="ProtNLM"/>
    </source>
</evidence>
<reference evidence="3 4" key="1">
    <citation type="submission" date="2019-09" db="EMBL/GenBank/DDBJ databases">
        <title>Goodfellowia gen. nov., a new genus of the Pseudonocardineae related to Actinoalloteichus, containing Goodfellowia coeruleoviolacea gen. nov., comb. nov. gen. nov., comb. nov.</title>
        <authorList>
            <person name="Labeda D."/>
        </authorList>
    </citation>
    <scope>NUCLEOTIDE SEQUENCE [LARGE SCALE GENOMIC DNA]</scope>
    <source>
        <strain evidence="3 4">AN110305</strain>
    </source>
</reference>
<dbReference type="Proteomes" id="UP000323454">
    <property type="component" value="Unassembled WGS sequence"/>
</dbReference>
<evidence type="ECO:0000313" key="3">
    <source>
        <dbReference type="EMBL" id="KAA2266140.1"/>
    </source>
</evidence>
<reference evidence="3 4" key="2">
    <citation type="submission" date="2019-09" db="EMBL/GenBank/DDBJ databases">
        <authorList>
            <person name="Jin C."/>
        </authorList>
    </citation>
    <scope>NUCLEOTIDE SEQUENCE [LARGE SCALE GENOMIC DNA]</scope>
    <source>
        <strain evidence="3 4">AN110305</strain>
    </source>
</reference>
<proteinExistence type="predicted"/>
<sequence length="362" mass="38343">MTRVARFAVLVPLVLLAGCGSRVDLATTPSYPVPPHVSAAPTLLPDGTVPWVEEPGGNNEFSTPATPRLADPNAGPCRADQLRGELPSWSAPKGVVESGARPQREPAKLIGFVKVTNTGKVACRLRGEVDTRMRDQGGELRIGYSHGVNDESRTRVTVVPPGGDAVLRLDWTGPFCLHPNGSVELDIRLPEEGGSLRAPVRSADRPPCSQDENHPEYSSYLSASAFDEPPTDAATDSPLAALSATQEPVVSARSGELETCYVRLENKTDKAVSLDPCPGYLQQLASEGGNGVRPVNDSGVFRMNCRPIKEIPAHGSVRFALGLRVPQGLAAGRPLLVNWRLLAPGLSLGSPLAGFFTVTVAA</sequence>
<gene>
    <name evidence="3" type="ORF">F0L68_03210</name>
</gene>